<dbReference type="InterPro" id="IPR050346">
    <property type="entry name" value="FMO-like"/>
</dbReference>
<evidence type="ECO:0000256" key="1">
    <source>
        <dbReference type="ARBA" id="ARBA00009183"/>
    </source>
</evidence>
<dbReference type="Proteomes" id="UP001056012">
    <property type="component" value="Chromosome 8"/>
</dbReference>
<dbReference type="Pfam" id="PF00743">
    <property type="entry name" value="FMO-like"/>
    <property type="match status" value="2"/>
</dbReference>
<name>A0A9Q8ZL75_CURCL</name>
<keyword evidence="5" id="KW-0560">Oxidoreductase</keyword>
<dbReference type="EMBL" id="CP089281">
    <property type="protein sequence ID" value="USP82723.1"/>
    <property type="molecule type" value="Genomic_DNA"/>
</dbReference>
<dbReference type="PRINTS" id="PR00419">
    <property type="entry name" value="ADXRDTASE"/>
</dbReference>
<evidence type="ECO:0000313" key="6">
    <source>
        <dbReference type="EMBL" id="USP82723.1"/>
    </source>
</evidence>
<organism evidence="6 7">
    <name type="scientific">Curvularia clavata</name>
    <dbReference type="NCBI Taxonomy" id="95742"/>
    <lineage>
        <taxon>Eukaryota</taxon>
        <taxon>Fungi</taxon>
        <taxon>Dikarya</taxon>
        <taxon>Ascomycota</taxon>
        <taxon>Pezizomycotina</taxon>
        <taxon>Dothideomycetes</taxon>
        <taxon>Pleosporomycetidae</taxon>
        <taxon>Pleosporales</taxon>
        <taxon>Pleosporineae</taxon>
        <taxon>Pleosporaceae</taxon>
        <taxon>Curvularia</taxon>
    </lineage>
</organism>
<accession>A0A9Q8ZL75</accession>
<keyword evidence="2" id="KW-0285">Flavoprotein</keyword>
<dbReference type="InterPro" id="IPR020946">
    <property type="entry name" value="Flavin_mOase-like"/>
</dbReference>
<dbReference type="PANTHER" id="PTHR23023">
    <property type="entry name" value="DIMETHYLANILINE MONOOXYGENASE"/>
    <property type="match status" value="1"/>
</dbReference>
<dbReference type="AlphaFoldDB" id="A0A9Q8ZL75"/>
<proteinExistence type="inferred from homology"/>
<protein>
    <recommendedName>
        <fullName evidence="8">Dimethylaniline monooxygenase</fullName>
    </recommendedName>
</protein>
<evidence type="ECO:0000256" key="2">
    <source>
        <dbReference type="ARBA" id="ARBA00022630"/>
    </source>
</evidence>
<keyword evidence="4" id="KW-0521">NADP</keyword>
<keyword evidence="3" id="KW-0274">FAD</keyword>
<dbReference type="Gene3D" id="3.50.50.60">
    <property type="entry name" value="FAD/NAD(P)-binding domain"/>
    <property type="match status" value="2"/>
</dbReference>
<evidence type="ECO:0000256" key="3">
    <source>
        <dbReference type="ARBA" id="ARBA00022827"/>
    </source>
</evidence>
<keyword evidence="7" id="KW-1185">Reference proteome</keyword>
<evidence type="ECO:0000256" key="5">
    <source>
        <dbReference type="ARBA" id="ARBA00023002"/>
    </source>
</evidence>
<dbReference type="SUPFAM" id="SSF51905">
    <property type="entry name" value="FAD/NAD(P)-binding domain"/>
    <property type="match status" value="2"/>
</dbReference>
<dbReference type="GO" id="GO:0004499">
    <property type="term" value="F:N,N-dimethylaniline monooxygenase activity"/>
    <property type="evidence" value="ECO:0007669"/>
    <property type="project" value="InterPro"/>
</dbReference>
<reference evidence="6" key="1">
    <citation type="submission" date="2021-12" db="EMBL/GenBank/DDBJ databases">
        <title>Curvularia clavata genome.</title>
        <authorList>
            <person name="Cao Y."/>
        </authorList>
    </citation>
    <scope>NUCLEOTIDE SEQUENCE</scope>
    <source>
        <strain evidence="6">Yc1106</strain>
    </source>
</reference>
<dbReference type="OrthoDB" id="66881at2759"/>
<dbReference type="PIRSF" id="PIRSF000332">
    <property type="entry name" value="FMO"/>
    <property type="match status" value="1"/>
</dbReference>
<evidence type="ECO:0008006" key="8">
    <source>
        <dbReference type="Google" id="ProtNLM"/>
    </source>
</evidence>
<comment type="similarity">
    <text evidence="1">Belongs to the FMO family.</text>
</comment>
<dbReference type="InterPro" id="IPR000960">
    <property type="entry name" value="Flavin_mOase"/>
</dbReference>
<evidence type="ECO:0000313" key="7">
    <source>
        <dbReference type="Proteomes" id="UP001056012"/>
    </source>
</evidence>
<gene>
    <name evidence="6" type="ORF">yc1106_09997</name>
</gene>
<dbReference type="GO" id="GO:0050661">
    <property type="term" value="F:NADP binding"/>
    <property type="evidence" value="ECO:0007669"/>
    <property type="project" value="InterPro"/>
</dbReference>
<sequence length="546" mass="60663">MINAADEYYHEAFTILGLIINKIARGASSRGRSGGDQLRSNALNHLAKRRRKPTYNNLNMTFPSKRVAVIGAGISGVVAAAHLKKEGIDVTVFERSSAPGGIWLYDERKPLEPSYSASPISQVESAYLQEDSEDVEKLLHAPPGPCYVGLKNNVSTRLLETTLNQFPAGTEDYVTHKALADYIKSTSVLTGVHEITKYDTNVKNVSKKGNTWSVDTVILQTHATGVSRWKTSTQEFDAVVVASGHYHAARVPDTPGLAGWKKRWPDRVQHSKRYRKPEDAQHKNYLLVGGSVSAVDIARELGPYADKIIQSHRNGKFDLGPAVLPENAYRVDEVVSYDACDEDASKPLSPSEAIPATVTLKSGAKICNIHQVVLCTGYHITLPFLPQLHSDTTPVDKADGTVLVTDGTQFHNLHKDIFYINDPSLAFVGVPFFTATFTLFEFQAMVVAKVLSGQVQLPSQDAMRHEYNERLKTRGYGKAFHSLRNQEAEYVNELLAWVNSDLERAGRDRLHGHTDRWHTARAEFLKRAEALFATTRLERRLEVSCL</sequence>
<dbReference type="GO" id="GO:0050660">
    <property type="term" value="F:flavin adenine dinucleotide binding"/>
    <property type="evidence" value="ECO:0007669"/>
    <property type="project" value="InterPro"/>
</dbReference>
<dbReference type="Pfam" id="PF13450">
    <property type="entry name" value="NAD_binding_8"/>
    <property type="match status" value="1"/>
</dbReference>
<dbReference type="InterPro" id="IPR036188">
    <property type="entry name" value="FAD/NAD-bd_sf"/>
</dbReference>
<evidence type="ECO:0000256" key="4">
    <source>
        <dbReference type="ARBA" id="ARBA00022857"/>
    </source>
</evidence>
<dbReference type="VEuPathDB" id="FungiDB:yc1106_09997"/>